<protein>
    <submittedName>
        <fullName evidence="2">STAS domain-containing protein</fullName>
    </submittedName>
</protein>
<dbReference type="EMBL" id="JAFLCK010000010">
    <property type="protein sequence ID" value="MBN8660438.1"/>
    <property type="molecule type" value="Genomic_DNA"/>
</dbReference>
<dbReference type="CDD" id="cd07043">
    <property type="entry name" value="STAS_anti-anti-sigma_factors"/>
    <property type="match status" value="1"/>
</dbReference>
<proteinExistence type="predicted"/>
<dbReference type="AlphaFoldDB" id="A0A8J7PHM9"/>
<evidence type="ECO:0000313" key="3">
    <source>
        <dbReference type="Proteomes" id="UP000664277"/>
    </source>
</evidence>
<reference evidence="2" key="1">
    <citation type="submission" date="2021-02" db="EMBL/GenBank/DDBJ databases">
        <title>Genome-Resolved Metagenomics of a Microbial Community Performing Photosynthetic Biological Nutrient Removal.</title>
        <authorList>
            <person name="Mcdaniel E.A."/>
        </authorList>
    </citation>
    <scope>NUCLEOTIDE SEQUENCE</scope>
    <source>
        <strain evidence="2">UWPOB_OBS1</strain>
    </source>
</reference>
<accession>A0A8J7PHM9</accession>
<gene>
    <name evidence="2" type="ORF">J0M35_08765</name>
</gene>
<dbReference type="InterPro" id="IPR036513">
    <property type="entry name" value="STAS_dom_sf"/>
</dbReference>
<evidence type="ECO:0000313" key="2">
    <source>
        <dbReference type="EMBL" id="MBN8660438.1"/>
    </source>
</evidence>
<evidence type="ECO:0000259" key="1">
    <source>
        <dbReference type="Pfam" id="PF01740"/>
    </source>
</evidence>
<dbReference type="Gene3D" id="3.30.750.24">
    <property type="entry name" value="STAS domain"/>
    <property type="match status" value="1"/>
</dbReference>
<name>A0A8J7PHM9_9BACT</name>
<dbReference type="Pfam" id="PF01740">
    <property type="entry name" value="STAS"/>
    <property type="match status" value="1"/>
</dbReference>
<dbReference type="InterPro" id="IPR002645">
    <property type="entry name" value="STAS_dom"/>
</dbReference>
<feature type="domain" description="STAS" evidence="1">
    <location>
        <begin position="30"/>
        <end position="86"/>
    </location>
</feature>
<dbReference type="Proteomes" id="UP000664277">
    <property type="component" value="Unassembled WGS sequence"/>
</dbReference>
<comment type="caution">
    <text evidence="2">The sequence shown here is derived from an EMBL/GenBank/DDBJ whole genome shotgun (WGS) entry which is preliminary data.</text>
</comment>
<sequence length="103" mass="11370">MTNNEMRVRILGQLDRGVDEIDKMLISGDGPLEIDFSACTFVAVDGLEWLEELMLRADSAKRSVHFVNVPPVIYKVFKISHIESLMRACGGVSSNKSSKGPVC</sequence>
<dbReference type="SUPFAM" id="SSF52091">
    <property type="entry name" value="SpoIIaa-like"/>
    <property type="match status" value="1"/>
</dbReference>
<organism evidence="2 3">
    <name type="scientific">Candidatus Obscuribacter phosphatis</name>
    <dbReference type="NCBI Taxonomy" id="1906157"/>
    <lineage>
        <taxon>Bacteria</taxon>
        <taxon>Bacillati</taxon>
        <taxon>Candidatus Melainabacteria</taxon>
        <taxon>Candidatus Obscuribacterales</taxon>
        <taxon>Candidatus Obscuribacteraceae</taxon>
        <taxon>Candidatus Obscuribacter</taxon>
    </lineage>
</organism>